<dbReference type="KEGG" id="sgy:Sgly_0754"/>
<evidence type="ECO:0000313" key="1">
    <source>
        <dbReference type="EMBL" id="ADY55111.1"/>
    </source>
</evidence>
<sequence>MRTISIDISERLEELLTQFHHTDTLATNRPIFIVRDRLDHCEECDADCDGERCIEHIDKSFHFSLNEARKYLEYQGHNLSDPYVFGHSPGYANEGDFIPFYDLLKSIAEKLERR</sequence>
<reference evidence="2" key="2">
    <citation type="submission" date="2011-02" db="EMBL/GenBank/DDBJ databases">
        <title>The complete genome of Syntrophobotulus glycolicus DSM 8271.</title>
        <authorList>
            <person name="Lucas S."/>
            <person name="Copeland A."/>
            <person name="Lapidus A."/>
            <person name="Bruce D."/>
            <person name="Goodwin L."/>
            <person name="Pitluck S."/>
            <person name="Kyrpides N."/>
            <person name="Mavromatis K."/>
            <person name="Pagani I."/>
            <person name="Ivanova N."/>
            <person name="Mikhailova N."/>
            <person name="Chertkov O."/>
            <person name="Held B."/>
            <person name="Detter J.C."/>
            <person name="Tapia R."/>
            <person name="Han C."/>
            <person name="Land M."/>
            <person name="Hauser L."/>
            <person name="Markowitz V."/>
            <person name="Cheng J.-F."/>
            <person name="Hugenholtz P."/>
            <person name="Woyke T."/>
            <person name="Wu D."/>
            <person name="Spring S."/>
            <person name="Schroeder M."/>
            <person name="Brambilla E."/>
            <person name="Klenk H.-P."/>
            <person name="Eisen J.A."/>
        </authorList>
    </citation>
    <scope>NUCLEOTIDE SEQUENCE [LARGE SCALE GENOMIC DNA]</scope>
    <source>
        <strain evidence="2">DSM 8271 / FlGlyR</strain>
    </source>
</reference>
<dbReference type="RefSeq" id="WP_013623982.1">
    <property type="nucleotide sequence ID" value="NC_015172.1"/>
</dbReference>
<gene>
    <name evidence="1" type="ordered locus">Sgly_0754</name>
</gene>
<name>F0T0P6_SYNGF</name>
<accession>F0T0P6</accession>
<organism evidence="1 2">
    <name type="scientific">Syntrophobotulus glycolicus (strain DSM 8271 / FlGlyR)</name>
    <dbReference type="NCBI Taxonomy" id="645991"/>
    <lineage>
        <taxon>Bacteria</taxon>
        <taxon>Bacillati</taxon>
        <taxon>Bacillota</taxon>
        <taxon>Clostridia</taxon>
        <taxon>Eubacteriales</taxon>
        <taxon>Desulfitobacteriaceae</taxon>
        <taxon>Syntrophobotulus</taxon>
    </lineage>
</organism>
<keyword evidence="2" id="KW-1185">Reference proteome</keyword>
<protein>
    <submittedName>
        <fullName evidence="1">Uncharacterized protein</fullName>
    </submittedName>
</protein>
<dbReference type="Proteomes" id="UP000007488">
    <property type="component" value="Chromosome"/>
</dbReference>
<dbReference type="OrthoDB" id="9762913at2"/>
<dbReference type="EMBL" id="CP002547">
    <property type="protein sequence ID" value="ADY55111.1"/>
    <property type="molecule type" value="Genomic_DNA"/>
</dbReference>
<reference evidence="1 2" key="1">
    <citation type="journal article" date="2011" name="Stand. Genomic Sci.">
        <title>Complete genome sequence of Syntrophobotulus glycolicus type strain (FlGlyR).</title>
        <authorList>
            <person name="Han C."/>
            <person name="Mwirichia R."/>
            <person name="Chertkov O."/>
            <person name="Held B."/>
            <person name="Lapidus A."/>
            <person name="Nolan M."/>
            <person name="Lucas S."/>
            <person name="Hammon N."/>
            <person name="Deshpande S."/>
            <person name="Cheng J.F."/>
            <person name="Tapia R."/>
            <person name="Goodwin L."/>
            <person name="Pitluck S."/>
            <person name="Huntemann M."/>
            <person name="Liolios K."/>
            <person name="Ivanova N."/>
            <person name="Pagani I."/>
            <person name="Mavromatis K."/>
            <person name="Ovchinikova G."/>
            <person name="Pati A."/>
            <person name="Chen A."/>
            <person name="Palaniappan K."/>
            <person name="Land M."/>
            <person name="Hauser L."/>
            <person name="Brambilla E.M."/>
            <person name="Rohde M."/>
            <person name="Spring S."/>
            <person name="Sikorski J."/>
            <person name="Goker M."/>
            <person name="Woyke T."/>
            <person name="Bristow J."/>
            <person name="Eisen J.A."/>
            <person name="Markowitz V."/>
            <person name="Hugenholtz P."/>
            <person name="Kyrpides N.C."/>
            <person name="Klenk H.P."/>
            <person name="Detter J.C."/>
        </authorList>
    </citation>
    <scope>NUCLEOTIDE SEQUENCE [LARGE SCALE GENOMIC DNA]</scope>
    <source>
        <strain evidence="2">DSM 8271 / FlGlyR</strain>
    </source>
</reference>
<evidence type="ECO:0000313" key="2">
    <source>
        <dbReference type="Proteomes" id="UP000007488"/>
    </source>
</evidence>
<dbReference type="STRING" id="645991.Sgly_0754"/>
<proteinExistence type="predicted"/>
<dbReference type="HOGENOM" id="CLU_2119924_0_0_9"/>
<dbReference type="AlphaFoldDB" id="F0T0P6"/>